<dbReference type="CDD" id="cd01335">
    <property type="entry name" value="Radical_SAM"/>
    <property type="match status" value="1"/>
</dbReference>
<dbReference type="Gene3D" id="3.40.50.12160">
    <property type="entry name" value="Methylthiotransferase, N-terminal domain"/>
    <property type="match status" value="1"/>
</dbReference>
<dbReference type="NCBIfam" id="TIGR01579">
    <property type="entry name" value="MiaB-like-C"/>
    <property type="match status" value="1"/>
</dbReference>
<evidence type="ECO:0000256" key="5">
    <source>
        <dbReference type="ARBA" id="ARBA00022723"/>
    </source>
</evidence>
<dbReference type="InterPro" id="IPR005839">
    <property type="entry name" value="Methylthiotransferase"/>
</dbReference>
<comment type="cofactor">
    <cofactor evidence="1">
        <name>[4Fe-4S] cluster</name>
        <dbReference type="ChEBI" id="CHEBI:49883"/>
    </cofactor>
</comment>
<feature type="domain" description="Radical SAM core" evidence="9">
    <location>
        <begin position="135"/>
        <end position="370"/>
    </location>
</feature>
<dbReference type="InterPro" id="IPR020612">
    <property type="entry name" value="Methylthiotransferase_CS"/>
</dbReference>
<dbReference type="KEGG" id="yag:AABB28_14660"/>
<evidence type="ECO:0000313" key="10">
    <source>
        <dbReference type="EMBL" id="WZU63089.1"/>
    </source>
</evidence>
<evidence type="ECO:0000256" key="2">
    <source>
        <dbReference type="ARBA" id="ARBA00022485"/>
    </source>
</evidence>
<dbReference type="Proteomes" id="UP001451782">
    <property type="component" value="Chromosome"/>
</dbReference>
<evidence type="ECO:0000256" key="1">
    <source>
        <dbReference type="ARBA" id="ARBA00001966"/>
    </source>
</evidence>
<dbReference type="Gene3D" id="3.80.30.20">
    <property type="entry name" value="tm_1862 like domain"/>
    <property type="match status" value="1"/>
</dbReference>
<dbReference type="PANTHER" id="PTHR11918">
    <property type="entry name" value="RADICAL SAM PROTEINS"/>
    <property type="match status" value="1"/>
</dbReference>
<dbReference type="GO" id="GO:0051539">
    <property type="term" value="F:4 iron, 4 sulfur cluster binding"/>
    <property type="evidence" value="ECO:0007669"/>
    <property type="project" value="UniProtKB-KW"/>
</dbReference>
<evidence type="ECO:0000259" key="9">
    <source>
        <dbReference type="PROSITE" id="PS51918"/>
    </source>
</evidence>
<reference evidence="10 11" key="1">
    <citation type="submission" date="2024-04" db="EMBL/GenBank/DDBJ databases">
        <title>Phylogenomic analyses of a clade within the roseobacter group suggest taxonomic reassignments of species of the genera Aestuariivita, Citreicella, Loktanella, Nautella, Pelagibaca, Ruegeria, Thalassobius, Thiobacimonas and Tropicibacter, and the proposal o.</title>
        <authorList>
            <person name="Jeon C.O."/>
        </authorList>
    </citation>
    <scope>NUCLEOTIDE SEQUENCE [LARGE SCALE GENOMIC DNA]</scope>
    <source>
        <strain evidence="10 11">G8-12</strain>
    </source>
</reference>
<evidence type="ECO:0000256" key="3">
    <source>
        <dbReference type="ARBA" id="ARBA00022679"/>
    </source>
</evidence>
<name>A0AAN0NHY3_9RHOB</name>
<dbReference type="PROSITE" id="PS01278">
    <property type="entry name" value="MTTASE_RADICAL"/>
    <property type="match status" value="1"/>
</dbReference>
<dbReference type="InterPro" id="IPR058240">
    <property type="entry name" value="rSAM_sf"/>
</dbReference>
<dbReference type="AlphaFoldDB" id="A0AAN0NHY3"/>
<keyword evidence="5" id="KW-0479">Metal-binding</keyword>
<dbReference type="NCBIfam" id="TIGR00089">
    <property type="entry name" value="MiaB/RimO family radical SAM methylthiotransferase"/>
    <property type="match status" value="1"/>
</dbReference>
<dbReference type="InterPro" id="IPR023404">
    <property type="entry name" value="rSAM_horseshoe"/>
</dbReference>
<dbReference type="SUPFAM" id="SSF102114">
    <property type="entry name" value="Radical SAM enzymes"/>
    <property type="match status" value="1"/>
</dbReference>
<keyword evidence="4" id="KW-0949">S-adenosyl-L-methionine</keyword>
<evidence type="ECO:0000313" key="11">
    <source>
        <dbReference type="Proteomes" id="UP001451782"/>
    </source>
</evidence>
<sequence>MAKTAPIFSNHGCRLNAYETEAMKELATAAGVDNAIVVNTCAVTSEAVRKARQDIRKLRRDHPDAKLIVTGCAAQTEPETFARMAEVDVVIGNTEKMNPATWAGMAPDLIGRTEPVQVDDIMSVTETAGHLIDGFGTRSRAYVQVQNGCDHRCTFCIIPYGRGNSRSVPAGVVVEQIKRLVDAGYNEVVLTGVDLTSWGADLPATPKLGDLVMRILKLVPDLPRLRISSIDSIEVDENLMQAIATEPRLMPHLHLSLQHGDDMILKRMKRRHLRDDAIAFCQEARKLRPDMTYGADIIAGFPTETEVMFANSLALVEECDLTWLHVFPYSPRPGTPAAKMPQVNGKLIKERAAALRAAGSAQVDEHLQAQVGKSHQILMENARMGRTAQFTEVLFDTDQPESEIVQAQITGFAGQQLTA</sequence>
<protein>
    <submittedName>
        <fullName evidence="10">tRNA (N(6)-L-threonylcarbamoyladenosine(37)-C(2))-methylthiotransferase MtaB</fullName>
    </submittedName>
</protein>
<keyword evidence="7" id="KW-0411">Iron-sulfur</keyword>
<dbReference type="PROSITE" id="PS51449">
    <property type="entry name" value="MTTASE_N"/>
    <property type="match status" value="1"/>
</dbReference>
<dbReference type="GO" id="GO:0035598">
    <property type="term" value="F:tRNA (N(6)-L-threonylcarbamoyladenosine(37)-C(2))-methylthiotransferase activity"/>
    <property type="evidence" value="ECO:0007669"/>
    <property type="project" value="TreeGrafter"/>
</dbReference>
<gene>
    <name evidence="10" type="primary">mtaB</name>
    <name evidence="10" type="ORF">AABB28_14660</name>
</gene>
<organism evidence="10 11">
    <name type="scientific">Yoonia algicola</name>
    <dbReference type="NCBI Taxonomy" id="3137368"/>
    <lineage>
        <taxon>Bacteria</taxon>
        <taxon>Pseudomonadati</taxon>
        <taxon>Pseudomonadota</taxon>
        <taxon>Alphaproteobacteria</taxon>
        <taxon>Rhodobacterales</taxon>
        <taxon>Paracoccaceae</taxon>
        <taxon>Yoonia</taxon>
    </lineage>
</organism>
<dbReference type="InterPro" id="IPR013848">
    <property type="entry name" value="Methylthiotransferase_N"/>
</dbReference>
<dbReference type="PANTHER" id="PTHR11918:SF45">
    <property type="entry name" value="THREONYLCARBAMOYLADENOSINE TRNA METHYLTHIOTRANSFERASE"/>
    <property type="match status" value="1"/>
</dbReference>
<dbReference type="Pfam" id="PF04055">
    <property type="entry name" value="Radical_SAM"/>
    <property type="match status" value="1"/>
</dbReference>
<dbReference type="RefSeq" id="WP_342069486.1">
    <property type="nucleotide sequence ID" value="NZ_CP151762.1"/>
</dbReference>
<dbReference type="SFLD" id="SFLDG01082">
    <property type="entry name" value="B12-binding_domain_containing"/>
    <property type="match status" value="1"/>
</dbReference>
<keyword evidence="6" id="KW-0408">Iron</keyword>
<keyword evidence="3" id="KW-0808">Transferase</keyword>
<evidence type="ECO:0000259" key="8">
    <source>
        <dbReference type="PROSITE" id="PS51449"/>
    </source>
</evidence>
<evidence type="ECO:0000256" key="7">
    <source>
        <dbReference type="ARBA" id="ARBA00023014"/>
    </source>
</evidence>
<keyword evidence="11" id="KW-1185">Reference proteome</keyword>
<evidence type="ECO:0000256" key="6">
    <source>
        <dbReference type="ARBA" id="ARBA00023004"/>
    </source>
</evidence>
<proteinExistence type="predicted"/>
<dbReference type="SFLD" id="SFLDS00029">
    <property type="entry name" value="Radical_SAM"/>
    <property type="match status" value="1"/>
</dbReference>
<keyword evidence="2" id="KW-0004">4Fe-4S</keyword>
<dbReference type="Pfam" id="PF00919">
    <property type="entry name" value="UPF0004"/>
    <property type="match status" value="1"/>
</dbReference>
<dbReference type="InterPro" id="IPR007197">
    <property type="entry name" value="rSAM"/>
</dbReference>
<dbReference type="InterPro" id="IPR006467">
    <property type="entry name" value="MiaB-like_bact"/>
</dbReference>
<dbReference type="GO" id="GO:0046872">
    <property type="term" value="F:metal ion binding"/>
    <property type="evidence" value="ECO:0007669"/>
    <property type="project" value="UniProtKB-KW"/>
</dbReference>
<dbReference type="SMART" id="SM00729">
    <property type="entry name" value="Elp3"/>
    <property type="match status" value="1"/>
</dbReference>
<dbReference type="InterPro" id="IPR006638">
    <property type="entry name" value="Elp3/MiaA/NifB-like_rSAM"/>
</dbReference>
<accession>A0AAN0NHY3</accession>
<evidence type="ECO:0000256" key="4">
    <source>
        <dbReference type="ARBA" id="ARBA00022691"/>
    </source>
</evidence>
<feature type="domain" description="MTTase N-terminal" evidence="8">
    <location>
        <begin position="4"/>
        <end position="115"/>
    </location>
</feature>
<dbReference type="InterPro" id="IPR038135">
    <property type="entry name" value="Methylthiotransferase_N_sf"/>
</dbReference>
<dbReference type="EMBL" id="CP151762">
    <property type="protein sequence ID" value="WZU63089.1"/>
    <property type="molecule type" value="Genomic_DNA"/>
</dbReference>
<dbReference type="PROSITE" id="PS51918">
    <property type="entry name" value="RADICAL_SAM"/>
    <property type="match status" value="1"/>
</dbReference>